<proteinExistence type="predicted"/>
<dbReference type="KEGG" id="vg:9926469"/>
<gene>
    <name evidence="1" type="ORF">Acj9p035</name>
</gene>
<reference evidence="1 2" key="1">
    <citation type="journal article" date="2010" name="Virol. J.">
        <title>Genomes of the T4-related bacteriophages as windows on microbial genome evolution.</title>
        <authorList>
            <person name="Petrov V.M."/>
            <person name="Ratnayaka S."/>
            <person name="Nolan J.M."/>
            <person name="Miller E.S."/>
            <person name="Karam J.D."/>
        </authorList>
    </citation>
    <scope>NUCLEOTIDE SEQUENCE [LARGE SCALE GENOMIC DNA]</scope>
</reference>
<name>E5EPG9_9CAUD</name>
<accession>E5EPG9</accession>
<organism evidence="1 2">
    <name type="scientific">Acinetobacter phage Acj9</name>
    <dbReference type="NCBI Taxonomy" id="760939"/>
    <lineage>
        <taxon>Viruses</taxon>
        <taxon>Duplodnaviria</taxon>
        <taxon>Heunggongvirae</taxon>
        <taxon>Uroviricota</taxon>
        <taxon>Caudoviricetes</taxon>
        <taxon>Pantevenvirales</taxon>
        <taxon>Straboviridae</taxon>
        <taxon>Twarogvirinae</taxon>
        <taxon>Acajnonavirus</taxon>
        <taxon>Acajnonavirus acj9</taxon>
    </lineage>
</organism>
<dbReference type="Proteomes" id="UP000008731">
    <property type="component" value="Segment"/>
</dbReference>
<dbReference type="EMBL" id="HM004124">
    <property type="protein sequence ID" value="ADG59935.1"/>
    <property type="molecule type" value="Genomic_DNA"/>
</dbReference>
<dbReference type="RefSeq" id="YP_004010172.1">
    <property type="nucleotide sequence ID" value="NC_014663.1"/>
</dbReference>
<keyword evidence="2" id="KW-1185">Reference proteome</keyword>
<protein>
    <submittedName>
        <fullName evidence="1">Uncharacterized protein</fullName>
    </submittedName>
</protein>
<sequence length="88" mass="10534">MKRTVLEFKGEQIQITQKAIEQARQYMINKALVMFNDTEARAKYIKDTTASLNDDNLSFDYRCLKFQLGAKMDMQFHEYRKTVWENDK</sequence>
<evidence type="ECO:0000313" key="2">
    <source>
        <dbReference type="Proteomes" id="UP000008731"/>
    </source>
</evidence>
<dbReference type="GeneID" id="9926469"/>
<evidence type="ECO:0000313" key="1">
    <source>
        <dbReference type="EMBL" id="ADG59935.1"/>
    </source>
</evidence>